<keyword evidence="1" id="KW-1133">Transmembrane helix</keyword>
<protein>
    <submittedName>
        <fullName evidence="2">Uncharacterized protein</fullName>
    </submittedName>
</protein>
<dbReference type="AlphaFoldDB" id="V4L2U8"/>
<proteinExistence type="predicted"/>
<keyword evidence="3" id="KW-1185">Reference proteome</keyword>
<keyword evidence="1" id="KW-0472">Membrane</keyword>
<evidence type="ECO:0000313" key="3">
    <source>
        <dbReference type="Proteomes" id="UP000030689"/>
    </source>
</evidence>
<accession>V4L2U8</accession>
<keyword evidence="1" id="KW-0812">Transmembrane</keyword>
<feature type="transmembrane region" description="Helical" evidence="1">
    <location>
        <begin position="26"/>
        <end position="46"/>
    </location>
</feature>
<gene>
    <name evidence="2" type="ORF">EUTSA_v10003298mg</name>
</gene>
<organism evidence="2 3">
    <name type="scientific">Eutrema salsugineum</name>
    <name type="common">Saltwater cress</name>
    <name type="synonym">Sisymbrium salsugineum</name>
    <dbReference type="NCBI Taxonomy" id="72664"/>
    <lineage>
        <taxon>Eukaryota</taxon>
        <taxon>Viridiplantae</taxon>
        <taxon>Streptophyta</taxon>
        <taxon>Embryophyta</taxon>
        <taxon>Tracheophyta</taxon>
        <taxon>Spermatophyta</taxon>
        <taxon>Magnoliopsida</taxon>
        <taxon>eudicotyledons</taxon>
        <taxon>Gunneridae</taxon>
        <taxon>Pentapetalae</taxon>
        <taxon>rosids</taxon>
        <taxon>malvids</taxon>
        <taxon>Brassicales</taxon>
        <taxon>Brassicaceae</taxon>
        <taxon>Eutremeae</taxon>
        <taxon>Eutrema</taxon>
    </lineage>
</organism>
<reference evidence="2 3" key="1">
    <citation type="journal article" date="2013" name="Front. Plant Sci.">
        <title>The Reference Genome of the Halophytic Plant Eutrema salsugineum.</title>
        <authorList>
            <person name="Yang R."/>
            <person name="Jarvis D.E."/>
            <person name="Chen H."/>
            <person name="Beilstein M.A."/>
            <person name="Grimwood J."/>
            <person name="Jenkins J."/>
            <person name="Shu S."/>
            <person name="Prochnik S."/>
            <person name="Xin M."/>
            <person name="Ma C."/>
            <person name="Schmutz J."/>
            <person name="Wing R.A."/>
            <person name="Mitchell-Olds T."/>
            <person name="Schumaker K.S."/>
            <person name="Wang X."/>
        </authorList>
    </citation>
    <scope>NUCLEOTIDE SEQUENCE [LARGE SCALE GENOMIC DNA]</scope>
</reference>
<dbReference type="Proteomes" id="UP000030689">
    <property type="component" value="Unassembled WGS sequence"/>
</dbReference>
<name>V4L2U8_EUTSA</name>
<dbReference type="Gramene" id="ESQ44635">
    <property type="protein sequence ID" value="ESQ44635"/>
    <property type="gene ID" value="EUTSA_v10003298mg"/>
</dbReference>
<evidence type="ECO:0000313" key="2">
    <source>
        <dbReference type="EMBL" id="ESQ44635.1"/>
    </source>
</evidence>
<sequence>MWMALVTIPRNKKTVKEVEKSRLHKIFVSINFIPTVSIYFIVRLSILTRKKAKYCISNLFICQLIHIRKGTLIMCAHTHNTAENQVGSLR</sequence>
<dbReference type="EMBL" id="KI517441">
    <property type="protein sequence ID" value="ESQ44635.1"/>
    <property type="molecule type" value="Genomic_DNA"/>
</dbReference>
<evidence type="ECO:0000256" key="1">
    <source>
        <dbReference type="SAM" id="Phobius"/>
    </source>
</evidence>
<dbReference type="KEGG" id="eus:EUTSA_v10003298mg"/>